<dbReference type="CDD" id="cd05013">
    <property type="entry name" value="SIS_RpiR"/>
    <property type="match status" value="1"/>
</dbReference>
<evidence type="ECO:0000259" key="4">
    <source>
        <dbReference type="PROSITE" id="PS51071"/>
    </source>
</evidence>
<dbReference type="InterPro" id="IPR035472">
    <property type="entry name" value="RpiR-like_SIS"/>
</dbReference>
<feature type="domain" description="HTH rpiR-type" evidence="4">
    <location>
        <begin position="1"/>
        <end position="77"/>
    </location>
</feature>
<keyword evidence="3" id="KW-0804">Transcription</keyword>
<dbReference type="InterPro" id="IPR000281">
    <property type="entry name" value="HTH_RpiR"/>
</dbReference>
<dbReference type="Gene3D" id="3.40.50.10490">
    <property type="entry name" value="Glucose-6-phosphate isomerase like protein, domain 1"/>
    <property type="match status" value="1"/>
</dbReference>
<evidence type="ECO:0000259" key="5">
    <source>
        <dbReference type="PROSITE" id="PS51464"/>
    </source>
</evidence>
<dbReference type="Proteomes" id="UP001519292">
    <property type="component" value="Unassembled WGS sequence"/>
</dbReference>
<evidence type="ECO:0000256" key="3">
    <source>
        <dbReference type="ARBA" id="ARBA00023163"/>
    </source>
</evidence>
<dbReference type="GO" id="GO:0003677">
    <property type="term" value="F:DNA binding"/>
    <property type="evidence" value="ECO:0007669"/>
    <property type="project" value="UniProtKB-KW"/>
</dbReference>
<dbReference type="Pfam" id="PF01418">
    <property type="entry name" value="HTH_6"/>
    <property type="match status" value="1"/>
</dbReference>
<dbReference type="EMBL" id="JAGGLU010000007">
    <property type="protein sequence ID" value="MBP2058238.1"/>
    <property type="molecule type" value="Genomic_DNA"/>
</dbReference>
<dbReference type="Pfam" id="PF01380">
    <property type="entry name" value="SIS"/>
    <property type="match status" value="1"/>
</dbReference>
<comment type="caution">
    <text evidence="6">The sequence shown here is derived from an EMBL/GenBank/DDBJ whole genome shotgun (WGS) entry which is preliminary data.</text>
</comment>
<sequence>MDFIQIVNQHRDELTKSEEKLVNYIITNNDKVIYDTIKALGKVTATGDGTIIRLCKKLGFSGFSDLKIALAKQSMESENKKSQDNYIDKSESLLVTAIEKTRSLINMQELDKAINLLIKAKNVYIFGVGHSGESARDFAKTWLRIGLIAHAEPDPHIQVQVSNLLNKDDVVVGLSLSGHTKDTYDSLKLAKNNGSNIIVITNELLSPIAKLGDAKLQTAAGEFSSIGSVAGQTSQLFICDVLARGYEKISKIDSNAIKQRAIKAVMKKKK</sequence>
<dbReference type="PROSITE" id="PS51464">
    <property type="entry name" value="SIS"/>
    <property type="match status" value="1"/>
</dbReference>
<dbReference type="InterPro" id="IPR036388">
    <property type="entry name" value="WH-like_DNA-bd_sf"/>
</dbReference>
<dbReference type="SUPFAM" id="SSF46689">
    <property type="entry name" value="Homeodomain-like"/>
    <property type="match status" value="1"/>
</dbReference>
<gene>
    <name evidence="6" type="ORF">J2Z60_001415</name>
</gene>
<reference evidence="6 7" key="1">
    <citation type="submission" date="2021-03" db="EMBL/GenBank/DDBJ databases">
        <title>Genomic Encyclopedia of Type Strains, Phase IV (KMG-IV): sequencing the most valuable type-strain genomes for metagenomic binning, comparative biology and taxonomic classification.</title>
        <authorList>
            <person name="Goeker M."/>
        </authorList>
    </citation>
    <scope>NUCLEOTIDE SEQUENCE [LARGE SCALE GENOMIC DNA]</scope>
    <source>
        <strain evidence="6 7">DSM 101872</strain>
    </source>
</reference>
<evidence type="ECO:0000313" key="6">
    <source>
        <dbReference type="EMBL" id="MBP2058238.1"/>
    </source>
</evidence>
<keyword evidence="2 6" id="KW-0238">DNA-binding</keyword>
<dbReference type="PANTHER" id="PTHR30514">
    <property type="entry name" value="GLUCOKINASE"/>
    <property type="match status" value="1"/>
</dbReference>
<evidence type="ECO:0000256" key="1">
    <source>
        <dbReference type="ARBA" id="ARBA00023015"/>
    </source>
</evidence>
<organism evidence="6 7">
    <name type="scientific">Lactobacillus colini</name>
    <dbReference type="NCBI Taxonomy" id="1819254"/>
    <lineage>
        <taxon>Bacteria</taxon>
        <taxon>Bacillati</taxon>
        <taxon>Bacillota</taxon>
        <taxon>Bacilli</taxon>
        <taxon>Lactobacillales</taxon>
        <taxon>Lactobacillaceae</taxon>
        <taxon>Lactobacillus</taxon>
    </lineage>
</organism>
<dbReference type="PROSITE" id="PS51071">
    <property type="entry name" value="HTH_RPIR"/>
    <property type="match status" value="1"/>
</dbReference>
<protein>
    <submittedName>
        <fullName evidence="6">DNA-binding MurR/RpiR family transcriptional regulator</fullName>
    </submittedName>
</protein>
<proteinExistence type="predicted"/>
<dbReference type="InterPro" id="IPR001347">
    <property type="entry name" value="SIS_dom"/>
</dbReference>
<evidence type="ECO:0000313" key="7">
    <source>
        <dbReference type="Proteomes" id="UP001519292"/>
    </source>
</evidence>
<dbReference type="InterPro" id="IPR009057">
    <property type="entry name" value="Homeodomain-like_sf"/>
</dbReference>
<keyword evidence="1" id="KW-0805">Transcription regulation</keyword>
<dbReference type="Gene3D" id="1.10.10.10">
    <property type="entry name" value="Winged helix-like DNA-binding domain superfamily/Winged helix DNA-binding domain"/>
    <property type="match status" value="1"/>
</dbReference>
<feature type="domain" description="SIS" evidence="5">
    <location>
        <begin position="113"/>
        <end position="252"/>
    </location>
</feature>
<dbReference type="InterPro" id="IPR047640">
    <property type="entry name" value="RpiR-like"/>
</dbReference>
<dbReference type="PANTHER" id="PTHR30514:SF1">
    <property type="entry name" value="HTH-TYPE TRANSCRIPTIONAL REGULATOR HEXR-RELATED"/>
    <property type="match status" value="1"/>
</dbReference>
<dbReference type="InterPro" id="IPR046348">
    <property type="entry name" value="SIS_dom_sf"/>
</dbReference>
<accession>A0ABS4MEW7</accession>
<name>A0ABS4MEW7_9LACO</name>
<dbReference type="SUPFAM" id="SSF53697">
    <property type="entry name" value="SIS domain"/>
    <property type="match status" value="1"/>
</dbReference>
<keyword evidence="7" id="KW-1185">Reference proteome</keyword>
<dbReference type="RefSeq" id="WP_209686980.1">
    <property type="nucleotide sequence ID" value="NZ_JAGGLU010000007.1"/>
</dbReference>
<evidence type="ECO:0000256" key="2">
    <source>
        <dbReference type="ARBA" id="ARBA00023125"/>
    </source>
</evidence>